<evidence type="ECO:0000313" key="4">
    <source>
        <dbReference type="Proteomes" id="UP000535491"/>
    </source>
</evidence>
<proteinExistence type="predicted"/>
<organism evidence="3 4">
    <name type="scientific">Paenactinomyces guangxiensis</name>
    <dbReference type="NCBI Taxonomy" id="1490290"/>
    <lineage>
        <taxon>Bacteria</taxon>
        <taxon>Bacillati</taxon>
        <taxon>Bacillota</taxon>
        <taxon>Bacilli</taxon>
        <taxon>Bacillales</taxon>
        <taxon>Thermoactinomycetaceae</taxon>
        <taxon>Paenactinomyces</taxon>
    </lineage>
</organism>
<gene>
    <name evidence="3" type="ORF">H1191_07145</name>
</gene>
<sequence>MKTKWFEHMKTAALVILVSISFVLTGLLWYSSPSYEEKKFARGPEYIFSEKFNKKAGHQLASPYQMIIHEPGKTTWTLPEDESYHNILKTVKETILDAGTVTSVSPKPEDWHKLFTRATGVELQFPRDVTVPELDAFFSSDALREYPQLPKKISRVWFFRDPGNGQDFIWFISDQKQQVIQVQPESQNDTGFTEAIAQADTQDQPALVPVPVNGKNPADPANSSQPFSRVLYLPAEPLQINQPVYALDNIDIENMKGWLFLDPDIEPIIYKNNEYLYTYDEQVLTYNKQGNFMIYKYNDTGNRDESETLTMTEELSQINDFVQRHRGWPGNYLLDKFDVEENNFPQYTYTFRLFKQGYPVYWGGKSGHVTPDQIQLQSGGRNGASKYIRSMYYLSEDQPIESTVQHLPGKEQLLQILAQKKINLASIEHIFPGYHAQPQTIKGKKQVNLKPVWVVITQGSQTPTLIPSP</sequence>
<dbReference type="Pfam" id="PF07435">
    <property type="entry name" value="YycH"/>
    <property type="match status" value="1"/>
</dbReference>
<protein>
    <recommendedName>
        <fullName evidence="2">Regulatory protein YycH domain-containing protein</fullName>
    </recommendedName>
</protein>
<keyword evidence="4" id="KW-1185">Reference proteome</keyword>
<name>A0A7W1WQ80_9BACL</name>
<dbReference type="InterPro" id="IPR042274">
    <property type="entry name" value="YycH/YycI_2"/>
</dbReference>
<dbReference type="InterPro" id="IPR009996">
    <property type="entry name" value="YycH"/>
</dbReference>
<feature type="domain" description="Regulatory protein YycH" evidence="2">
    <location>
        <begin position="7"/>
        <end position="458"/>
    </location>
</feature>
<dbReference type="EMBL" id="JACEIQ010000005">
    <property type="protein sequence ID" value="MBA4494078.1"/>
    <property type="molecule type" value="Genomic_DNA"/>
</dbReference>
<evidence type="ECO:0000256" key="1">
    <source>
        <dbReference type="SAM" id="Phobius"/>
    </source>
</evidence>
<dbReference type="AlphaFoldDB" id="A0A7W1WQ80"/>
<dbReference type="Gene3D" id="3.30.310.160">
    <property type="entry name" value="YycH protein, domain 2"/>
    <property type="match status" value="1"/>
</dbReference>
<dbReference type="Proteomes" id="UP000535491">
    <property type="component" value="Unassembled WGS sequence"/>
</dbReference>
<accession>A0A7W1WQ80</accession>
<dbReference type="RefSeq" id="WP_181751318.1">
    <property type="nucleotide sequence ID" value="NZ_JACEIQ010000005.1"/>
</dbReference>
<keyword evidence="1" id="KW-1133">Transmembrane helix</keyword>
<feature type="transmembrane region" description="Helical" evidence="1">
    <location>
        <begin position="12"/>
        <end position="30"/>
    </location>
</feature>
<dbReference type="CDD" id="cd15787">
    <property type="entry name" value="YycH_N"/>
    <property type="match status" value="1"/>
</dbReference>
<keyword evidence="1" id="KW-0472">Membrane</keyword>
<evidence type="ECO:0000313" key="3">
    <source>
        <dbReference type="EMBL" id="MBA4494078.1"/>
    </source>
</evidence>
<comment type="caution">
    <text evidence="3">The sequence shown here is derived from an EMBL/GenBank/DDBJ whole genome shotgun (WGS) entry which is preliminary data.</text>
</comment>
<evidence type="ECO:0000259" key="2">
    <source>
        <dbReference type="Pfam" id="PF07435"/>
    </source>
</evidence>
<keyword evidence="1" id="KW-0812">Transmembrane</keyword>
<reference evidence="3 4" key="1">
    <citation type="submission" date="2020-07" db="EMBL/GenBank/DDBJ databases">
        <authorList>
            <person name="Feng H."/>
        </authorList>
    </citation>
    <scope>NUCLEOTIDE SEQUENCE [LARGE SCALE GENOMIC DNA]</scope>
    <source>
        <strain evidence="4">s-10</strain>
    </source>
</reference>